<sequence length="304" mass="32531">MASRTASNSSSAGALIDKQLLEKAIYGDARSMQETASPDSSEQLSVISEEGHQISHLNHVESIEDDDKAITSSPGGQMDWRLMEAAIIGDAVSMKHLASHDPDILLGTTPQGNTCLHIASVHGHEVFCKAVLALNPSLLAGINADGETPLLSAVTSGRVSVASVLHVCCRDQRLDEAILKQDKNGFNALHNAIRSGHRKFALELIAAEPALSRAVNKHNESPMFMAVMRNYADVFEKLLEIPDSAHVGAHGWNALHAAVRNGNSGEKCVVSGGTKFRPGLLSKLGVAKLAFCHKCDTVAFRLYL</sequence>
<organism evidence="1 2">
    <name type="scientific">Setaria viridis</name>
    <name type="common">Green bristlegrass</name>
    <name type="synonym">Setaria italica subsp. viridis</name>
    <dbReference type="NCBI Taxonomy" id="4556"/>
    <lineage>
        <taxon>Eukaryota</taxon>
        <taxon>Viridiplantae</taxon>
        <taxon>Streptophyta</taxon>
        <taxon>Embryophyta</taxon>
        <taxon>Tracheophyta</taxon>
        <taxon>Spermatophyta</taxon>
        <taxon>Magnoliopsida</taxon>
        <taxon>Liliopsida</taxon>
        <taxon>Poales</taxon>
        <taxon>Poaceae</taxon>
        <taxon>PACMAD clade</taxon>
        <taxon>Panicoideae</taxon>
        <taxon>Panicodae</taxon>
        <taxon>Paniceae</taxon>
        <taxon>Cenchrinae</taxon>
        <taxon>Setaria</taxon>
    </lineage>
</organism>
<evidence type="ECO:0000313" key="1">
    <source>
        <dbReference type="EMBL" id="TKW00029.1"/>
    </source>
</evidence>
<dbReference type="PANTHER" id="PTHR24121:SF19">
    <property type="entry name" value="OS11G0247700 PROTEIN"/>
    <property type="match status" value="1"/>
</dbReference>
<dbReference type="Pfam" id="PF12796">
    <property type="entry name" value="Ank_2"/>
    <property type="match status" value="1"/>
</dbReference>
<protein>
    <submittedName>
        <fullName evidence="1">Uncharacterized protein</fullName>
    </submittedName>
</protein>
<dbReference type="SUPFAM" id="SSF48403">
    <property type="entry name" value="Ankyrin repeat"/>
    <property type="match status" value="1"/>
</dbReference>
<dbReference type="AlphaFoldDB" id="A0A4U6THI9"/>
<dbReference type="Gramene" id="TKW00028">
    <property type="protein sequence ID" value="TKW00028"/>
    <property type="gene ID" value="SEVIR_8G082401v2"/>
</dbReference>
<evidence type="ECO:0000313" key="2">
    <source>
        <dbReference type="Proteomes" id="UP000298652"/>
    </source>
</evidence>
<dbReference type="InterPro" id="IPR002110">
    <property type="entry name" value="Ankyrin_rpt"/>
</dbReference>
<keyword evidence="2" id="KW-1185">Reference proteome</keyword>
<dbReference type="InterPro" id="IPR036770">
    <property type="entry name" value="Ankyrin_rpt-contain_sf"/>
</dbReference>
<name>A0A4U6THI9_SETVI</name>
<dbReference type="EMBL" id="CM016559">
    <property type="protein sequence ID" value="TKW00029.1"/>
    <property type="molecule type" value="Genomic_DNA"/>
</dbReference>
<reference evidence="1 2" key="1">
    <citation type="submission" date="2019-03" db="EMBL/GenBank/DDBJ databases">
        <title>WGS assembly of Setaria viridis.</title>
        <authorList>
            <person name="Huang P."/>
            <person name="Jenkins J."/>
            <person name="Grimwood J."/>
            <person name="Barry K."/>
            <person name="Healey A."/>
            <person name="Mamidi S."/>
            <person name="Sreedasyam A."/>
            <person name="Shu S."/>
            <person name="Feldman M."/>
            <person name="Wu J."/>
            <person name="Yu Y."/>
            <person name="Chen C."/>
            <person name="Johnson J."/>
            <person name="Rokhsar D."/>
            <person name="Baxter I."/>
            <person name="Schmutz J."/>
            <person name="Brutnell T."/>
            <person name="Kellogg E."/>
        </authorList>
    </citation>
    <scope>NUCLEOTIDE SEQUENCE [LARGE SCALE GENOMIC DNA]</scope>
    <source>
        <strain evidence="2">cv. A10</strain>
    </source>
</reference>
<dbReference type="Proteomes" id="UP000298652">
    <property type="component" value="Chromosome 8"/>
</dbReference>
<dbReference type="Gene3D" id="1.25.40.20">
    <property type="entry name" value="Ankyrin repeat-containing domain"/>
    <property type="match status" value="2"/>
</dbReference>
<dbReference type="Gramene" id="TKW00029">
    <property type="protein sequence ID" value="TKW00029"/>
    <property type="gene ID" value="SEVIR_8G082401v2"/>
</dbReference>
<dbReference type="OMA" id="ICNWASV"/>
<accession>A0A4U6THI9</accession>
<proteinExistence type="predicted"/>
<gene>
    <name evidence="1" type="ORF">SEVIR_8G082401v2</name>
</gene>
<dbReference type="SMART" id="SM00248">
    <property type="entry name" value="ANK"/>
    <property type="match status" value="6"/>
</dbReference>
<dbReference type="EMBL" id="CM016559">
    <property type="protein sequence ID" value="TKW00028.1"/>
    <property type="molecule type" value="Genomic_DNA"/>
</dbReference>
<dbReference type="PANTHER" id="PTHR24121">
    <property type="entry name" value="NO MECHANORECEPTOR POTENTIAL C, ISOFORM D-RELATED"/>
    <property type="match status" value="1"/>
</dbReference>